<dbReference type="Gene3D" id="3.90.1150.10">
    <property type="entry name" value="Aspartate Aminotransferase, domain 1"/>
    <property type="match status" value="1"/>
</dbReference>
<sequence>MHPEFPLTDDLLHMNHAAVGPWPERTHRAVATFARENSQVSSRHYLRWLEVERRLRGRLAGLINAPSEDDIALLKNTSEGLSVVAHGLDWTPGDNVVCPLQEFPSNRIVWQSLEKGLGVKVRLVDLDTPDPEAALLGAMDRNTRLLSVSAVQYATGLRLNLERLGRACRQRGVLFCVDAIQQLGALPLDVQACSADFLAADAHKWLLGPEGIAVFYCRAELRDRLRLHQFGWHMVEEPGDFDRLDWAPAATARRFEAGSPNMLGIHALDASLSLFEETGMDFVADALSRNVEYLIDLLRSARFTILSPIEAERRAGIVTFTRPGMVAEATWKRLMDAGVLCAPRGGGIRFSPHFYTPAGHLERAVERVAEA</sequence>
<reference evidence="3 4" key="1">
    <citation type="submission" date="2016-10" db="EMBL/GenBank/DDBJ databases">
        <authorList>
            <person name="de Groot N.N."/>
        </authorList>
    </citation>
    <scope>NUCLEOTIDE SEQUENCE [LARGE SCALE GENOMIC DNA]</scope>
    <source>
        <strain evidence="3 4">DSM 4180</strain>
    </source>
</reference>
<dbReference type="InterPro" id="IPR000192">
    <property type="entry name" value="Aminotrans_V_dom"/>
</dbReference>
<dbReference type="EMBL" id="FOUO01000002">
    <property type="protein sequence ID" value="SFM31333.1"/>
    <property type="molecule type" value="Genomic_DNA"/>
</dbReference>
<dbReference type="Proteomes" id="UP000199556">
    <property type="component" value="Unassembled WGS sequence"/>
</dbReference>
<evidence type="ECO:0000313" key="3">
    <source>
        <dbReference type="EMBL" id="SFM31333.1"/>
    </source>
</evidence>
<proteinExistence type="predicted"/>
<dbReference type="Gene3D" id="3.40.640.10">
    <property type="entry name" value="Type I PLP-dependent aspartate aminotransferase-like (Major domain)"/>
    <property type="match status" value="1"/>
</dbReference>
<keyword evidence="4" id="KW-1185">Reference proteome</keyword>
<gene>
    <name evidence="3" type="ORF">SAMN05421721_102249</name>
</gene>
<keyword evidence="3" id="KW-0456">Lyase</keyword>
<evidence type="ECO:0000256" key="1">
    <source>
        <dbReference type="ARBA" id="ARBA00022898"/>
    </source>
</evidence>
<evidence type="ECO:0000259" key="2">
    <source>
        <dbReference type="Pfam" id="PF00266"/>
    </source>
</evidence>
<dbReference type="InterPro" id="IPR015424">
    <property type="entry name" value="PyrdxlP-dep_Trfase"/>
</dbReference>
<dbReference type="RefSeq" id="WP_090483646.1">
    <property type="nucleotide sequence ID" value="NZ_FOUO01000002.1"/>
</dbReference>
<name>A0A1I4PV76_ECTMO</name>
<dbReference type="PANTHER" id="PTHR43586">
    <property type="entry name" value="CYSTEINE DESULFURASE"/>
    <property type="match status" value="1"/>
</dbReference>
<dbReference type="SUPFAM" id="SSF53383">
    <property type="entry name" value="PLP-dependent transferases"/>
    <property type="match status" value="1"/>
</dbReference>
<evidence type="ECO:0000313" key="4">
    <source>
        <dbReference type="Proteomes" id="UP000199556"/>
    </source>
</evidence>
<dbReference type="InterPro" id="IPR015422">
    <property type="entry name" value="PyrdxlP-dep_Trfase_small"/>
</dbReference>
<dbReference type="InterPro" id="IPR015421">
    <property type="entry name" value="PyrdxlP-dep_Trfase_major"/>
</dbReference>
<protein>
    <submittedName>
        <fullName evidence="3">Selenocysteine lyase/Cysteine desulfurase</fullName>
    </submittedName>
</protein>
<dbReference type="OrthoDB" id="9764293at2"/>
<feature type="domain" description="Aminotransferase class V" evidence="2">
    <location>
        <begin position="34"/>
        <end position="339"/>
    </location>
</feature>
<keyword evidence="1" id="KW-0663">Pyridoxal phosphate</keyword>
<accession>A0A1I4PV76</accession>
<dbReference type="Pfam" id="PF00266">
    <property type="entry name" value="Aminotran_5"/>
    <property type="match status" value="1"/>
</dbReference>
<dbReference type="STRING" id="195064.SAMN05421721_102249"/>
<dbReference type="GO" id="GO:0016829">
    <property type="term" value="F:lyase activity"/>
    <property type="evidence" value="ECO:0007669"/>
    <property type="project" value="UniProtKB-KW"/>
</dbReference>
<dbReference type="AlphaFoldDB" id="A0A1I4PV76"/>
<organism evidence="3 4">
    <name type="scientific">Ectothiorhodospira mobilis</name>
    <dbReference type="NCBI Taxonomy" id="195064"/>
    <lineage>
        <taxon>Bacteria</taxon>
        <taxon>Pseudomonadati</taxon>
        <taxon>Pseudomonadota</taxon>
        <taxon>Gammaproteobacteria</taxon>
        <taxon>Chromatiales</taxon>
        <taxon>Ectothiorhodospiraceae</taxon>
        <taxon>Ectothiorhodospira</taxon>
    </lineage>
</organism>
<dbReference type="PANTHER" id="PTHR43586:SF15">
    <property type="entry name" value="BLR3095 PROTEIN"/>
    <property type="match status" value="1"/>
</dbReference>